<comment type="caution">
    <text evidence="1">The sequence shown here is derived from an EMBL/GenBank/DDBJ whole genome shotgun (WGS) entry which is preliminary data.</text>
</comment>
<accession>A0A0F9V1Z8</accession>
<dbReference type="AlphaFoldDB" id="A0A0F9V1Z8"/>
<name>A0A0F9V1Z8_9ZZZZ</name>
<gene>
    <name evidence="1" type="ORF">LCGC14_0195800</name>
</gene>
<proteinExistence type="predicted"/>
<reference evidence="1" key="1">
    <citation type="journal article" date="2015" name="Nature">
        <title>Complex archaea that bridge the gap between prokaryotes and eukaryotes.</title>
        <authorList>
            <person name="Spang A."/>
            <person name="Saw J.H."/>
            <person name="Jorgensen S.L."/>
            <person name="Zaremba-Niedzwiedzka K."/>
            <person name="Martijn J."/>
            <person name="Lind A.E."/>
            <person name="van Eijk R."/>
            <person name="Schleper C."/>
            <person name="Guy L."/>
            <person name="Ettema T.J."/>
        </authorList>
    </citation>
    <scope>NUCLEOTIDE SEQUENCE</scope>
</reference>
<protein>
    <submittedName>
        <fullName evidence="1">Uncharacterized protein</fullName>
    </submittedName>
</protein>
<evidence type="ECO:0000313" key="1">
    <source>
        <dbReference type="EMBL" id="KKN93747.1"/>
    </source>
</evidence>
<sequence length="80" mass="9656">MKIKNFQLDGKNKSRYTGVIIKHPKNCCWGLSFKSIGLRFKDKTKWIALVIKNWLDDNAFRKNEKCLNIWRSEIEDYYKK</sequence>
<organism evidence="1">
    <name type="scientific">marine sediment metagenome</name>
    <dbReference type="NCBI Taxonomy" id="412755"/>
    <lineage>
        <taxon>unclassified sequences</taxon>
        <taxon>metagenomes</taxon>
        <taxon>ecological metagenomes</taxon>
    </lineage>
</organism>
<dbReference type="EMBL" id="LAZR01000084">
    <property type="protein sequence ID" value="KKN93747.1"/>
    <property type="molecule type" value="Genomic_DNA"/>
</dbReference>